<sequence>MSSLNIGISGMKAYQGALDSSANNIANAQTKGYQPQLASFQENANGGVRVNISKAAQDLAAINSNAENSNADASGTDLSTELTNNLQYKAGFEFSAKVVKTADEIFATLLDLNK</sequence>
<dbReference type="Proteomes" id="UP000624279">
    <property type="component" value="Unassembled WGS sequence"/>
</dbReference>
<dbReference type="InterPro" id="IPR010930">
    <property type="entry name" value="Flg_bb/hook_C_dom"/>
</dbReference>
<proteinExistence type="inferred from homology"/>
<dbReference type="EMBL" id="JACOGA010000014">
    <property type="protein sequence ID" value="MBC3874939.1"/>
    <property type="molecule type" value="Genomic_DNA"/>
</dbReference>
<organism evidence="4 5">
    <name type="scientific">Undibacterium flavidum</name>
    <dbReference type="NCBI Taxonomy" id="2762297"/>
    <lineage>
        <taxon>Bacteria</taxon>
        <taxon>Pseudomonadati</taxon>
        <taxon>Pseudomonadota</taxon>
        <taxon>Betaproteobacteria</taxon>
        <taxon>Burkholderiales</taxon>
        <taxon>Oxalobacteraceae</taxon>
        <taxon>Undibacterium</taxon>
    </lineage>
</organism>
<feature type="domain" description="Flagellar basal-body/hook protein C-terminal" evidence="3">
    <location>
        <begin position="73"/>
        <end position="112"/>
    </location>
</feature>
<dbReference type="InterPro" id="IPR002371">
    <property type="entry name" value="FlgK"/>
</dbReference>
<dbReference type="Pfam" id="PF06429">
    <property type="entry name" value="Flg_bbr_C"/>
    <property type="match status" value="1"/>
</dbReference>
<name>A0ABR6YEK9_9BURK</name>
<evidence type="ECO:0008006" key="6">
    <source>
        <dbReference type="Google" id="ProtNLM"/>
    </source>
</evidence>
<evidence type="ECO:0000313" key="4">
    <source>
        <dbReference type="EMBL" id="MBC3874939.1"/>
    </source>
</evidence>
<keyword evidence="5" id="KW-1185">Reference proteome</keyword>
<dbReference type="InterPro" id="IPR001444">
    <property type="entry name" value="Flag_bb_rod_N"/>
</dbReference>
<dbReference type="PANTHER" id="PTHR30033:SF1">
    <property type="entry name" value="FLAGELLAR HOOK-ASSOCIATED PROTEIN 1"/>
    <property type="match status" value="1"/>
</dbReference>
<evidence type="ECO:0000313" key="5">
    <source>
        <dbReference type="Proteomes" id="UP000624279"/>
    </source>
</evidence>
<evidence type="ECO:0000259" key="3">
    <source>
        <dbReference type="Pfam" id="PF06429"/>
    </source>
</evidence>
<dbReference type="PANTHER" id="PTHR30033">
    <property type="entry name" value="FLAGELLAR HOOK-ASSOCIATED PROTEIN 1"/>
    <property type="match status" value="1"/>
</dbReference>
<evidence type="ECO:0000259" key="2">
    <source>
        <dbReference type="Pfam" id="PF00460"/>
    </source>
</evidence>
<comment type="caution">
    <text evidence="4">The sequence shown here is derived from an EMBL/GenBank/DDBJ whole genome shotgun (WGS) entry which is preliminary data.</text>
</comment>
<dbReference type="Pfam" id="PF00460">
    <property type="entry name" value="Flg_bb_rod"/>
    <property type="match status" value="1"/>
</dbReference>
<comment type="similarity">
    <text evidence="1">Belongs to the flagella basal body rod proteins family.</text>
</comment>
<reference evidence="4 5" key="1">
    <citation type="submission" date="2020-08" db="EMBL/GenBank/DDBJ databases">
        <title>Novel species isolated from subtropical streams in China.</title>
        <authorList>
            <person name="Lu H."/>
        </authorList>
    </citation>
    <scope>NUCLEOTIDE SEQUENCE [LARGE SCALE GENOMIC DNA]</scope>
    <source>
        <strain evidence="4 5">LX15W</strain>
    </source>
</reference>
<accession>A0ABR6YEK9</accession>
<feature type="domain" description="Flagellar basal body rod protein N-terminal" evidence="2">
    <location>
        <begin position="4"/>
        <end position="34"/>
    </location>
</feature>
<protein>
    <recommendedName>
        <fullName evidence="6">Flagellar basal body rod protein</fullName>
    </recommendedName>
</protein>
<gene>
    <name evidence="4" type="ORF">H8K55_15225</name>
</gene>
<evidence type="ECO:0000256" key="1">
    <source>
        <dbReference type="ARBA" id="ARBA00009677"/>
    </source>
</evidence>